<keyword evidence="2" id="KW-1185">Reference proteome</keyword>
<dbReference type="RefSeq" id="WP_201653710.1">
    <property type="nucleotide sequence ID" value="NZ_CAJHCS010000018.1"/>
</dbReference>
<comment type="caution">
    <text evidence="1">The sequence shown here is derived from an EMBL/GenBank/DDBJ whole genome shotgun (WGS) entry which is preliminary data.</text>
</comment>
<dbReference type="Proteomes" id="UP001494588">
    <property type="component" value="Unassembled WGS sequence"/>
</dbReference>
<accession>A0ABU9QIQ3</accession>
<sequence>MVLSLAIGIVRKTCAHRYPVVVEAGSLMAGIVGAPEPSRSAVLWQTLSAYESFPISPDIVFFRRKHGAIGHLPTVFKSFDARLFVVHKASEKGAKR</sequence>
<evidence type="ECO:0000313" key="2">
    <source>
        <dbReference type="Proteomes" id="UP001494588"/>
    </source>
</evidence>
<organism evidence="1 2">
    <name type="scientific">Paraburkholderia sabiae</name>
    <dbReference type="NCBI Taxonomy" id="273251"/>
    <lineage>
        <taxon>Bacteria</taxon>
        <taxon>Pseudomonadati</taxon>
        <taxon>Pseudomonadota</taxon>
        <taxon>Betaproteobacteria</taxon>
        <taxon>Burkholderiales</taxon>
        <taxon>Burkholderiaceae</taxon>
        <taxon>Paraburkholderia</taxon>
    </lineage>
</organism>
<gene>
    <name evidence="1" type="ORF">V4C55_24945</name>
</gene>
<proteinExistence type="predicted"/>
<dbReference type="EMBL" id="JAZHGC010000022">
    <property type="protein sequence ID" value="MEM5288985.1"/>
    <property type="molecule type" value="Genomic_DNA"/>
</dbReference>
<evidence type="ECO:0000313" key="1">
    <source>
        <dbReference type="EMBL" id="MEM5288985.1"/>
    </source>
</evidence>
<reference evidence="1 2" key="1">
    <citation type="submission" date="2024-01" db="EMBL/GenBank/DDBJ databases">
        <title>The diversity of rhizobia nodulating Mimosa spp. in eleven states of Brazil covering several biomes is determined by host plant, location, and edaphic factors.</title>
        <authorList>
            <person name="Rouws L."/>
            <person name="Barauna A."/>
            <person name="Beukes C."/>
            <person name="De Faria S.M."/>
            <person name="Gross E."/>
            <person name="Dos Reis Junior F.B."/>
            <person name="Simon M."/>
            <person name="Maluk M."/>
            <person name="Odee D.W."/>
            <person name="Kenicer G."/>
            <person name="Young J.P.W."/>
            <person name="Reis V.M."/>
            <person name="Zilli J."/>
            <person name="James E.K."/>
        </authorList>
    </citation>
    <scope>NUCLEOTIDE SEQUENCE [LARGE SCALE GENOMIC DNA]</scope>
    <source>
        <strain evidence="1 2">JPY77</strain>
    </source>
</reference>
<protein>
    <submittedName>
        <fullName evidence="1">Uncharacterized protein</fullName>
    </submittedName>
</protein>
<name>A0ABU9QIQ3_9BURK</name>